<protein>
    <submittedName>
        <fullName evidence="3">UDP-2,4-diacetamido-2,4, 6-trideoxy-beta-L-altropyranose hydrolase</fullName>
    </submittedName>
</protein>
<evidence type="ECO:0000256" key="1">
    <source>
        <dbReference type="PIRSR" id="PIRSR620023-1"/>
    </source>
</evidence>
<dbReference type="Gene3D" id="3.40.50.2000">
    <property type="entry name" value="Glycogen Phosphorylase B"/>
    <property type="match status" value="1"/>
</dbReference>
<sequence>MIAFRVDTQCGMGHFMRMKWLAVELEKRNVPTIFFIDQSDAIARFTNDLNAELVIVPQTDSCQGDARFCLTYLKSHKHEIKWFIVDGYTFDESWEAEIKAYGIKLLAVDDLARQHKSDAVLDIKWVGSVTSDRYEGLVPAETDKLLGPAFAILSPEYHLAANTSFSRTNRITFSLGGGGSWRTLSTVIEQLCTLEPAIDEIVAIIGPKATEVEALESFCKQYSHLTLVHAPSSLSEYYKETGLFVGALGTSLYELASTKTPALTFSLAANQNNNIEDLEQLGHFYHIEDLLTFPADKVARLIHSLFEHRKLIEQQRSRPAVPVDGQGTWHIADYLISGYLLDRLPKLEEPELGEEVSKLTDSLSVREIQLSDVNRYLSARNRSENMWRMTITDSIKPIDHYTWWFNNQRHSFVLEDNGSPLIYVWHQVYRHKDAEYLYGGWFAASDKVNFIHAQMILKWQLAYCEALHPNATWVAVINKENKFVNLLNQKEGFIELDKASDAFLVTQCLFPQASEEEFNYVAKFPASRG</sequence>
<feature type="binding site" evidence="2">
    <location>
        <position position="254"/>
    </location>
    <ligand>
        <name>substrate</name>
    </ligand>
</feature>
<gene>
    <name evidence="3" type="ORF">A7985_08385</name>
</gene>
<dbReference type="Proteomes" id="UP000093366">
    <property type="component" value="Unassembled WGS sequence"/>
</dbReference>
<dbReference type="AlphaFoldDB" id="A0A1C0TX97"/>
<name>A0A1C0TX97_9GAMM</name>
<dbReference type="GO" id="GO:0016787">
    <property type="term" value="F:hydrolase activity"/>
    <property type="evidence" value="ECO:0007669"/>
    <property type="project" value="UniProtKB-KW"/>
</dbReference>
<dbReference type="Gene3D" id="3.40.50.11190">
    <property type="match status" value="1"/>
</dbReference>
<dbReference type="NCBIfam" id="TIGR03590">
    <property type="entry name" value="PseG"/>
    <property type="match status" value="1"/>
</dbReference>
<evidence type="ECO:0000256" key="2">
    <source>
        <dbReference type="PIRSR" id="PIRSR620023-2"/>
    </source>
</evidence>
<reference evidence="4" key="1">
    <citation type="submission" date="2016-07" db="EMBL/GenBank/DDBJ databases">
        <authorList>
            <person name="Florea S."/>
            <person name="Webb J.S."/>
            <person name="Jaromczyk J."/>
            <person name="Schardl C.L."/>
        </authorList>
    </citation>
    <scope>NUCLEOTIDE SEQUENCE [LARGE SCALE GENOMIC DNA]</scope>
    <source>
        <strain evidence="4">IPB1</strain>
    </source>
</reference>
<accession>A0A1C0TX97</accession>
<feature type="active site" description="Proton acceptor" evidence="1">
    <location>
        <position position="14"/>
    </location>
</feature>
<keyword evidence="3" id="KW-0378">Hydrolase</keyword>
<dbReference type="EMBL" id="MAUJ01000001">
    <property type="protein sequence ID" value="OCQ23941.1"/>
    <property type="molecule type" value="Genomic_DNA"/>
</dbReference>
<organism evidence="3 4">
    <name type="scientific">Pseudoalteromonas luteoviolacea</name>
    <dbReference type="NCBI Taxonomy" id="43657"/>
    <lineage>
        <taxon>Bacteria</taxon>
        <taxon>Pseudomonadati</taxon>
        <taxon>Pseudomonadota</taxon>
        <taxon>Gammaproteobacteria</taxon>
        <taxon>Alteromonadales</taxon>
        <taxon>Pseudoalteromonadaceae</taxon>
        <taxon>Pseudoalteromonas</taxon>
    </lineage>
</organism>
<dbReference type="OrthoDB" id="9788924at2"/>
<dbReference type="InterPro" id="IPR020023">
    <property type="entry name" value="PseG"/>
</dbReference>
<dbReference type="RefSeq" id="WP_065789934.1">
    <property type="nucleotide sequence ID" value="NZ_MAUJ01000001.1"/>
</dbReference>
<comment type="caution">
    <text evidence="3">The sequence shown here is derived from an EMBL/GenBank/DDBJ whole genome shotgun (WGS) entry which is preliminary data.</text>
</comment>
<proteinExistence type="predicted"/>
<evidence type="ECO:0000313" key="3">
    <source>
        <dbReference type="EMBL" id="OCQ23941.1"/>
    </source>
</evidence>
<evidence type="ECO:0000313" key="4">
    <source>
        <dbReference type="Proteomes" id="UP000093366"/>
    </source>
</evidence>